<accession>A0AAD7GUV1</accession>
<protein>
    <submittedName>
        <fullName evidence="2">Uncharacterized protein</fullName>
    </submittedName>
</protein>
<evidence type="ECO:0000313" key="2">
    <source>
        <dbReference type="EMBL" id="KAJ7705893.1"/>
    </source>
</evidence>
<comment type="caution">
    <text evidence="2">The sequence shown here is derived from an EMBL/GenBank/DDBJ whole genome shotgun (WGS) entry which is preliminary data.</text>
</comment>
<proteinExistence type="predicted"/>
<evidence type="ECO:0000313" key="3">
    <source>
        <dbReference type="Proteomes" id="UP001215598"/>
    </source>
</evidence>
<feature type="compositionally biased region" description="Polar residues" evidence="1">
    <location>
        <begin position="72"/>
        <end position="88"/>
    </location>
</feature>
<sequence>MVTKPSKMSRRSTPSSHPKDLIKSATTSSDVGGNSMVWRSGNNTHLAAEWAWDAILPISATNFGLDRRASKESNPGNNPNKSPDSNRSIRGKPGFTTARRVMPAKNTGGKRRRRAMSLSRHKVWEGEEGEVVWRILIPAKTQLHRRQGGAHNDGDEDGVEGHDHADEIQGDQGGVLVQEPRATIQRSVNILARKGEVEMEAQRKMGEFRRWTQLQGAVHCAQCLDFAGGELEPGYKGHPFANPSKIADEEGRPMERYIEMKGYASVRMPKHPKYGLEGCCTTNADIFPVTRTRSHKRAQDATNCTQLKTCGEDVVNGRQTGLRQLVQYVNGKAIKNRLGGQFIKMKK</sequence>
<evidence type="ECO:0000256" key="1">
    <source>
        <dbReference type="SAM" id="MobiDB-lite"/>
    </source>
</evidence>
<feature type="region of interest" description="Disordered" evidence="1">
    <location>
        <begin position="142"/>
        <end position="167"/>
    </location>
</feature>
<name>A0AAD7GUV1_9AGAR</name>
<organism evidence="2 3">
    <name type="scientific">Mycena metata</name>
    <dbReference type="NCBI Taxonomy" id="1033252"/>
    <lineage>
        <taxon>Eukaryota</taxon>
        <taxon>Fungi</taxon>
        <taxon>Dikarya</taxon>
        <taxon>Basidiomycota</taxon>
        <taxon>Agaricomycotina</taxon>
        <taxon>Agaricomycetes</taxon>
        <taxon>Agaricomycetidae</taxon>
        <taxon>Agaricales</taxon>
        <taxon>Marasmiineae</taxon>
        <taxon>Mycenaceae</taxon>
        <taxon>Mycena</taxon>
    </lineage>
</organism>
<keyword evidence="3" id="KW-1185">Reference proteome</keyword>
<dbReference type="AlphaFoldDB" id="A0AAD7GUV1"/>
<feature type="region of interest" description="Disordered" evidence="1">
    <location>
        <begin position="1"/>
        <end position="35"/>
    </location>
</feature>
<feature type="compositionally biased region" description="Basic residues" evidence="1">
    <location>
        <begin position="108"/>
        <end position="117"/>
    </location>
</feature>
<dbReference type="Proteomes" id="UP001215598">
    <property type="component" value="Unassembled WGS sequence"/>
</dbReference>
<reference evidence="2" key="1">
    <citation type="submission" date="2023-03" db="EMBL/GenBank/DDBJ databases">
        <title>Massive genome expansion in bonnet fungi (Mycena s.s.) driven by repeated elements and novel gene families across ecological guilds.</title>
        <authorList>
            <consortium name="Lawrence Berkeley National Laboratory"/>
            <person name="Harder C.B."/>
            <person name="Miyauchi S."/>
            <person name="Viragh M."/>
            <person name="Kuo A."/>
            <person name="Thoen E."/>
            <person name="Andreopoulos B."/>
            <person name="Lu D."/>
            <person name="Skrede I."/>
            <person name="Drula E."/>
            <person name="Henrissat B."/>
            <person name="Morin E."/>
            <person name="Kohler A."/>
            <person name="Barry K."/>
            <person name="LaButti K."/>
            <person name="Morin E."/>
            <person name="Salamov A."/>
            <person name="Lipzen A."/>
            <person name="Mereny Z."/>
            <person name="Hegedus B."/>
            <person name="Baldrian P."/>
            <person name="Stursova M."/>
            <person name="Weitz H."/>
            <person name="Taylor A."/>
            <person name="Grigoriev I.V."/>
            <person name="Nagy L.G."/>
            <person name="Martin F."/>
            <person name="Kauserud H."/>
        </authorList>
    </citation>
    <scope>NUCLEOTIDE SEQUENCE</scope>
    <source>
        <strain evidence="2">CBHHK182m</strain>
    </source>
</reference>
<dbReference type="EMBL" id="JARKIB010000462">
    <property type="protein sequence ID" value="KAJ7705893.1"/>
    <property type="molecule type" value="Genomic_DNA"/>
</dbReference>
<gene>
    <name evidence="2" type="ORF">B0H16DRAFT_1482026</name>
</gene>
<feature type="region of interest" description="Disordered" evidence="1">
    <location>
        <begin position="67"/>
        <end position="117"/>
    </location>
</feature>